<dbReference type="SUPFAM" id="SSF101473">
    <property type="entry name" value="DhaL-like"/>
    <property type="match status" value="1"/>
</dbReference>
<keyword evidence="2" id="KW-0547">Nucleotide-binding</keyword>
<evidence type="ECO:0000256" key="1">
    <source>
        <dbReference type="ARBA" id="ARBA00022679"/>
    </source>
</evidence>
<dbReference type="FunFam" id="3.30.1180.20:FF:000001">
    <property type="entry name" value="Dihydroxyacetone kinase 1"/>
    <property type="match status" value="1"/>
</dbReference>
<evidence type="ECO:0000259" key="6">
    <source>
        <dbReference type="PROSITE" id="PS51481"/>
    </source>
</evidence>
<gene>
    <name evidence="7" type="ORF">AXH35_08210</name>
</gene>
<evidence type="ECO:0000313" key="7">
    <source>
        <dbReference type="EMBL" id="AMS05442.1"/>
    </source>
</evidence>
<keyword evidence="3 7" id="KW-0418">Kinase</keyword>
<evidence type="ECO:0000256" key="2">
    <source>
        <dbReference type="ARBA" id="ARBA00022741"/>
    </source>
</evidence>
<dbReference type="Gene3D" id="3.30.1180.20">
    <property type="entry name" value="Dihydroxyacetone kinase, domain 2"/>
    <property type="match status" value="1"/>
</dbReference>
<dbReference type="AlphaFoldDB" id="A0AAC9ANC7"/>
<dbReference type="PROSITE" id="PS51481">
    <property type="entry name" value="DHAK"/>
    <property type="match status" value="1"/>
</dbReference>
<dbReference type="GO" id="GO:0005524">
    <property type="term" value="F:ATP binding"/>
    <property type="evidence" value="ECO:0007669"/>
    <property type="project" value="UniProtKB-KW"/>
</dbReference>
<dbReference type="GO" id="GO:0004371">
    <property type="term" value="F:glycerone kinase activity"/>
    <property type="evidence" value="ECO:0007669"/>
    <property type="project" value="InterPro"/>
</dbReference>
<dbReference type="PANTHER" id="PTHR28629:SF4">
    <property type="entry name" value="TRIOKINASE_FMN CYCLASE"/>
    <property type="match status" value="1"/>
</dbReference>
<proteinExistence type="predicted"/>
<dbReference type="PROSITE" id="PS51480">
    <property type="entry name" value="DHAL"/>
    <property type="match status" value="1"/>
</dbReference>
<accession>A0AAC9ANC7</accession>
<dbReference type="InterPro" id="IPR036117">
    <property type="entry name" value="DhaL_dom_sf"/>
</dbReference>
<dbReference type="FunFam" id="3.40.50.10440:FF:000001">
    <property type="entry name" value="Dihydroxyacetone kinase, DhaK subunit"/>
    <property type="match status" value="1"/>
</dbReference>
<dbReference type="InterPro" id="IPR004006">
    <property type="entry name" value="DhaK_dom"/>
</dbReference>
<dbReference type="GO" id="GO:0005829">
    <property type="term" value="C:cytosol"/>
    <property type="evidence" value="ECO:0007669"/>
    <property type="project" value="TreeGrafter"/>
</dbReference>
<name>A0AAC9ANC7_9ACTN</name>
<dbReference type="Gene3D" id="3.40.50.10440">
    <property type="entry name" value="Dihydroxyacetone kinase, domain 1"/>
    <property type="match status" value="1"/>
</dbReference>
<dbReference type="InterPro" id="IPR004007">
    <property type="entry name" value="DhaL_dom"/>
</dbReference>
<dbReference type="FunFam" id="1.25.40.340:FF:000002">
    <property type="entry name" value="Dihydroxyacetone kinase, L subunit"/>
    <property type="match status" value="1"/>
</dbReference>
<dbReference type="EMBL" id="CP014352">
    <property type="protein sequence ID" value="AMS05442.1"/>
    <property type="molecule type" value="Genomic_DNA"/>
</dbReference>
<dbReference type="Gene3D" id="1.25.40.340">
    <property type="match status" value="1"/>
</dbReference>
<dbReference type="NCBIfam" id="NF011049">
    <property type="entry name" value="PRK14479.1"/>
    <property type="match status" value="1"/>
</dbReference>
<keyword evidence="4" id="KW-0067">ATP-binding</keyword>
<dbReference type="Pfam" id="PF02734">
    <property type="entry name" value="Dak2"/>
    <property type="match status" value="1"/>
</dbReference>
<dbReference type="RefSeq" id="WP_062819541.1">
    <property type="nucleotide sequence ID" value="NZ_CP014352.1"/>
</dbReference>
<dbReference type="SUPFAM" id="SSF82549">
    <property type="entry name" value="DAK1/DegV-like"/>
    <property type="match status" value="1"/>
</dbReference>
<evidence type="ECO:0000259" key="5">
    <source>
        <dbReference type="PROSITE" id="PS51480"/>
    </source>
</evidence>
<feature type="domain" description="DhaK" evidence="6">
    <location>
        <begin position="7"/>
        <end position="331"/>
    </location>
</feature>
<dbReference type="Pfam" id="PF02733">
    <property type="entry name" value="Dak1"/>
    <property type="match status" value="1"/>
</dbReference>
<keyword evidence="1" id="KW-0808">Transferase</keyword>
<dbReference type="GO" id="GO:0019563">
    <property type="term" value="P:glycerol catabolic process"/>
    <property type="evidence" value="ECO:0007669"/>
    <property type="project" value="TreeGrafter"/>
</dbReference>
<sequence>MTYLVNDSLTFADETVHGMVAANRQYIQEVRGGVVRSTASPRGEVSLVIGGGSGHFPIFSGWVGPGMAHGAVCGNIFASPSSSKVESVVRAADNGGGTLVVIGNYAGDLVQFGAAAELLGKEGHDVRIVTTSDDIASNTPDKADDRRGIAGDICVVKVAGAAVASGMSLDQAEAVSKRANDRTRSLGVAFSGCTLPGAAEPLFTVEEGTYALGLGIHGEPGLSTHPMKPAAEIARDLIEAILEEEPERGKDGYEGRVTVLVNGLGATTYEELFVLYNTVSQILESRGFTIVQPLVGEHGTSLDMAGASVTVMFLDEELEKLWTAPADTPGYKLGSVTPAEGHRDVAQDAATQIPAGSPESAAQASCVVGVLEALAATARDNEVAWGKLDSVAGDGDHGRAVLLGSTGALASARESVDAGAGIATLLTRAGQAWSDESGGASGGLWGSALATIGSALSDADAATDEQLATAVAAGARSFAATGGAQPGDKTIVDAANPFAEALGKAIASGEELPDAWAAGAAAAATGANLTADLVARKGRAKTHGSDSLGHPDPGATSFGGLMAAAAKALRKG</sequence>
<reference evidence="7 8" key="1">
    <citation type="submission" date="2016-02" db="EMBL/GenBank/DDBJ databases">
        <title>Complete Genome Sequence of Propionibacterium acidipropionici ATCC 55737.</title>
        <authorList>
            <person name="Luna Flores C.H."/>
            <person name="Nielsen L.K."/>
            <person name="Marcellin E."/>
        </authorList>
    </citation>
    <scope>NUCLEOTIDE SEQUENCE [LARGE SCALE GENOMIC DNA]</scope>
    <source>
        <strain evidence="7 8">ATCC 55737</strain>
    </source>
</reference>
<evidence type="ECO:0000256" key="4">
    <source>
        <dbReference type="ARBA" id="ARBA00022840"/>
    </source>
</evidence>
<organism evidence="7 8">
    <name type="scientific">Acidipropionibacterium acidipropionici</name>
    <dbReference type="NCBI Taxonomy" id="1748"/>
    <lineage>
        <taxon>Bacteria</taxon>
        <taxon>Bacillati</taxon>
        <taxon>Actinomycetota</taxon>
        <taxon>Actinomycetes</taxon>
        <taxon>Propionibacteriales</taxon>
        <taxon>Propionibacteriaceae</taxon>
        <taxon>Acidipropionibacterium</taxon>
    </lineage>
</organism>
<feature type="domain" description="DhaL" evidence="5">
    <location>
        <begin position="365"/>
        <end position="567"/>
    </location>
</feature>
<dbReference type="SMART" id="SM01120">
    <property type="entry name" value="Dak2"/>
    <property type="match status" value="1"/>
</dbReference>
<protein>
    <submittedName>
        <fullName evidence="7">Dihydroxyacetone kinase</fullName>
    </submittedName>
</protein>
<dbReference type="InterPro" id="IPR050861">
    <property type="entry name" value="Dihydroxyacetone_Kinase"/>
</dbReference>
<evidence type="ECO:0000256" key="3">
    <source>
        <dbReference type="ARBA" id="ARBA00022777"/>
    </source>
</evidence>
<evidence type="ECO:0000313" key="8">
    <source>
        <dbReference type="Proteomes" id="UP000075221"/>
    </source>
</evidence>
<dbReference type="Proteomes" id="UP000075221">
    <property type="component" value="Chromosome"/>
</dbReference>
<dbReference type="PANTHER" id="PTHR28629">
    <property type="entry name" value="TRIOKINASE/FMN CYCLASE"/>
    <property type="match status" value="1"/>
</dbReference>